<name>A0A9Q4GIV4_9CORY</name>
<dbReference type="EMBL" id="JAPMKU010000003">
    <property type="protein sequence ID" value="MCX7468696.1"/>
    <property type="molecule type" value="Genomic_DNA"/>
</dbReference>
<keyword evidence="1" id="KW-0812">Transmembrane</keyword>
<comment type="caution">
    <text evidence="2">The sequence shown here is derived from an EMBL/GenBank/DDBJ whole genome shotgun (WGS) entry which is preliminary data.</text>
</comment>
<feature type="transmembrane region" description="Helical" evidence="1">
    <location>
        <begin position="6"/>
        <end position="26"/>
    </location>
</feature>
<reference evidence="2" key="1">
    <citation type="submission" date="2022-11" db="EMBL/GenBank/DDBJ databases">
        <title>Corynebacterium sp. isolated from Penguins.</title>
        <authorList>
            <person name="Sedlar K."/>
            <person name="Svec P."/>
        </authorList>
    </citation>
    <scope>NUCLEOTIDE SEQUENCE</scope>
    <source>
        <strain evidence="2">P7374</strain>
    </source>
</reference>
<dbReference type="AlphaFoldDB" id="A0A9Q4GIV4"/>
<evidence type="ECO:0000313" key="2">
    <source>
        <dbReference type="EMBL" id="MCX7468696.1"/>
    </source>
</evidence>
<evidence type="ECO:0000313" key="3">
    <source>
        <dbReference type="Proteomes" id="UP001071478"/>
    </source>
</evidence>
<dbReference type="Proteomes" id="UP001071478">
    <property type="component" value="Unassembled WGS sequence"/>
</dbReference>
<dbReference type="NCBIfam" id="TIGR03544">
    <property type="entry name" value="DivI1A_domain"/>
    <property type="match status" value="1"/>
</dbReference>
<organism evidence="2 3">
    <name type="scientific">Corynebacterium pygosceleis</name>
    <dbReference type="NCBI Taxonomy" id="2800406"/>
    <lineage>
        <taxon>Bacteria</taxon>
        <taxon>Bacillati</taxon>
        <taxon>Actinomycetota</taxon>
        <taxon>Actinomycetes</taxon>
        <taxon>Mycobacteriales</taxon>
        <taxon>Corynebacteriaceae</taxon>
        <taxon>Corynebacterium</taxon>
    </lineage>
</organism>
<gene>
    <name evidence="2" type="ORF">OS129_07390</name>
</gene>
<keyword evidence="1" id="KW-1133">Transmembrane helix</keyword>
<sequence>MLTWIIYICILLVLIAVFTVVFGALFGRGESLPPFEEQIPDVAAHNEAAIRDGRVDDIRFRTVLRGYRMDEVDRVIGVYEAKVAALTARLEREGSPVD</sequence>
<dbReference type="InterPro" id="IPR019933">
    <property type="entry name" value="DivIVA_domain"/>
</dbReference>
<evidence type="ECO:0000256" key="1">
    <source>
        <dbReference type="SAM" id="Phobius"/>
    </source>
</evidence>
<keyword evidence="1" id="KW-0472">Membrane</keyword>
<proteinExistence type="predicted"/>
<accession>A0A9Q4GIV4</accession>
<dbReference type="RefSeq" id="WP_248168127.1">
    <property type="nucleotide sequence ID" value="NZ_JALNJA010000003.1"/>
</dbReference>
<protein>
    <submittedName>
        <fullName evidence="2">DivIVA domain-containing protein</fullName>
    </submittedName>
</protein>